<reference evidence="6 7" key="1">
    <citation type="journal article" date="2014" name="PLoS Genet.">
        <title>The Genome of Spironucleus salmonicida Highlights a Fish Pathogen Adapted to Fluctuating Environments.</title>
        <authorList>
            <person name="Xu F."/>
            <person name="Jerlstrom-Hultqvist J."/>
            <person name="Einarsson E."/>
            <person name="Astvaldsson A."/>
            <person name="Svard S.G."/>
            <person name="Andersson J.O."/>
        </authorList>
    </citation>
    <scope>NUCLEOTIDE SEQUENCE</scope>
    <source>
        <strain evidence="7">ATCC 50377</strain>
    </source>
</reference>
<proteinExistence type="inferred from homology"/>
<dbReference type="SUPFAM" id="SSF56112">
    <property type="entry name" value="Protein kinase-like (PK-like)"/>
    <property type="match status" value="1"/>
</dbReference>
<keyword evidence="4" id="KW-0723">Serine/threonine-protein kinase</keyword>
<evidence type="ECO:0000313" key="7">
    <source>
        <dbReference type="EMBL" id="KAH0576897.1"/>
    </source>
</evidence>
<dbReference type="Gene3D" id="3.30.200.20">
    <property type="entry name" value="Phosphorylase Kinase, domain 1"/>
    <property type="match status" value="1"/>
</dbReference>
<dbReference type="Gene3D" id="1.10.510.10">
    <property type="entry name" value="Transferase(Phosphotransferase) domain 1"/>
    <property type="match status" value="1"/>
</dbReference>
<dbReference type="PANTHER" id="PTHR44167">
    <property type="entry name" value="OVARIAN-SPECIFIC SERINE/THREONINE-PROTEIN KINASE LOK-RELATED"/>
    <property type="match status" value="1"/>
</dbReference>
<keyword evidence="6" id="KW-0418">Kinase</keyword>
<evidence type="ECO:0000256" key="3">
    <source>
        <dbReference type="PROSITE-ProRule" id="PRU10141"/>
    </source>
</evidence>
<evidence type="ECO:0000313" key="8">
    <source>
        <dbReference type="Proteomes" id="UP000018208"/>
    </source>
</evidence>
<dbReference type="PROSITE" id="PS50011">
    <property type="entry name" value="PROTEIN_KINASE_DOM"/>
    <property type="match status" value="1"/>
</dbReference>
<name>V6LL72_9EUKA</name>
<evidence type="ECO:0000256" key="2">
    <source>
        <dbReference type="ARBA" id="ARBA00022840"/>
    </source>
</evidence>
<dbReference type="InterPro" id="IPR011009">
    <property type="entry name" value="Kinase-like_dom_sf"/>
</dbReference>
<organism evidence="6">
    <name type="scientific">Spironucleus salmonicida</name>
    <dbReference type="NCBI Taxonomy" id="348837"/>
    <lineage>
        <taxon>Eukaryota</taxon>
        <taxon>Metamonada</taxon>
        <taxon>Diplomonadida</taxon>
        <taxon>Hexamitidae</taxon>
        <taxon>Hexamitinae</taxon>
        <taxon>Spironucleus</taxon>
    </lineage>
</organism>
<dbReference type="InterPro" id="IPR017441">
    <property type="entry name" value="Protein_kinase_ATP_BS"/>
</dbReference>
<dbReference type="EMBL" id="KI546100">
    <property type="protein sequence ID" value="EST45297.1"/>
    <property type="molecule type" value="Genomic_DNA"/>
</dbReference>
<dbReference type="GO" id="GO:0005524">
    <property type="term" value="F:ATP binding"/>
    <property type="evidence" value="ECO:0007669"/>
    <property type="project" value="UniProtKB-UniRule"/>
</dbReference>
<dbReference type="PROSITE" id="PS00107">
    <property type="entry name" value="PROTEIN_KINASE_ATP"/>
    <property type="match status" value="1"/>
</dbReference>
<dbReference type="GO" id="GO:0044773">
    <property type="term" value="P:mitotic DNA damage checkpoint signaling"/>
    <property type="evidence" value="ECO:0007669"/>
    <property type="project" value="TreeGrafter"/>
</dbReference>
<protein>
    <submittedName>
        <fullName evidence="6">Kinase, CMGC CDK</fullName>
    </submittedName>
</protein>
<dbReference type="EMBL" id="AUWU02000001">
    <property type="protein sequence ID" value="KAH0576897.1"/>
    <property type="molecule type" value="Genomic_DNA"/>
</dbReference>
<dbReference type="InterPro" id="IPR008271">
    <property type="entry name" value="Ser/Thr_kinase_AS"/>
</dbReference>
<evidence type="ECO:0000313" key="6">
    <source>
        <dbReference type="EMBL" id="EST45297.1"/>
    </source>
</evidence>
<dbReference type="SMART" id="SM00220">
    <property type="entry name" value="S_TKc"/>
    <property type="match status" value="1"/>
</dbReference>
<dbReference type="GO" id="GO:0004674">
    <property type="term" value="F:protein serine/threonine kinase activity"/>
    <property type="evidence" value="ECO:0007669"/>
    <property type="project" value="UniProtKB-KW"/>
</dbReference>
<evidence type="ECO:0000256" key="4">
    <source>
        <dbReference type="RuleBase" id="RU000304"/>
    </source>
</evidence>
<dbReference type="Proteomes" id="UP000018208">
    <property type="component" value="Unassembled WGS sequence"/>
</dbReference>
<sequence>MEKYEEVESLGKGGYASIKLFRHKQSNDVFAAKFASYTNMAETNSEYHLLQFFSKIENSPTLELIESFDHENFRVLVLRKYRFDFRGLQKTQIFDSIYIKQFVFVVNSLVKSVAQMHSFGVVHRDLKSANVLLDDTGRSRIADLGLAKVELGHVASFESLQSAYASLEECVEPQKTRTVCTLLYRSPEQLFQTYKKNQQKRAIFVNYTSAKKQDLWSVGVIIIEIMLSHFFIILNEVDVQSNEIKLKKIYIKMYGKQIITMVQEVFKDEKDPLTFILAHFEPEDHQLIKYQLQQPAISILDYIRTLILSRFQQQCFGTIQKYLDEFATNLANLLSPIPSQRRSIQQCQIFKQDQQNIISALPDQALDGLTQTNQKPPQYAECLTKIGLKIEYQPCDCNVLTLNNASSILGGKMFKEIKNFDGWMSQTGAKKIK</sequence>
<keyword evidence="1 3" id="KW-0547">Nucleotide-binding</keyword>
<feature type="domain" description="Protein kinase" evidence="5">
    <location>
        <begin position="4"/>
        <end position="297"/>
    </location>
</feature>
<dbReference type="PROSITE" id="PS00108">
    <property type="entry name" value="PROTEIN_KINASE_ST"/>
    <property type="match status" value="1"/>
</dbReference>
<dbReference type="PANTHER" id="PTHR44167:SF24">
    <property type="entry name" value="SERINE_THREONINE-PROTEIN KINASE CHK2"/>
    <property type="match status" value="1"/>
</dbReference>
<dbReference type="GO" id="GO:0005634">
    <property type="term" value="C:nucleus"/>
    <property type="evidence" value="ECO:0007669"/>
    <property type="project" value="TreeGrafter"/>
</dbReference>
<dbReference type="Pfam" id="PF00069">
    <property type="entry name" value="Pkinase"/>
    <property type="match status" value="1"/>
</dbReference>
<dbReference type="OrthoDB" id="4062651at2759"/>
<keyword evidence="2 3" id="KW-0067">ATP-binding</keyword>
<dbReference type="InterPro" id="IPR000719">
    <property type="entry name" value="Prot_kinase_dom"/>
</dbReference>
<evidence type="ECO:0000256" key="1">
    <source>
        <dbReference type="ARBA" id="ARBA00022741"/>
    </source>
</evidence>
<keyword evidence="6" id="KW-0808">Transferase</keyword>
<keyword evidence="8" id="KW-1185">Reference proteome</keyword>
<dbReference type="AlphaFoldDB" id="V6LL72"/>
<dbReference type="VEuPathDB" id="GiardiaDB:SS50377_20243"/>
<evidence type="ECO:0000259" key="5">
    <source>
        <dbReference type="PROSITE" id="PS50011"/>
    </source>
</evidence>
<gene>
    <name evidence="6" type="ORF">SS50377_14874</name>
    <name evidence="7" type="ORF">SS50377_20243</name>
</gene>
<accession>V6LL72</accession>
<comment type="similarity">
    <text evidence="4">Belongs to the protein kinase superfamily.</text>
</comment>
<feature type="binding site" evidence="3">
    <location>
        <position position="33"/>
    </location>
    <ligand>
        <name>ATP</name>
        <dbReference type="ChEBI" id="CHEBI:30616"/>
    </ligand>
</feature>
<reference evidence="7" key="2">
    <citation type="submission" date="2020-12" db="EMBL/GenBank/DDBJ databases">
        <title>New Spironucleus salmonicida genome in near-complete chromosomes.</title>
        <authorList>
            <person name="Xu F."/>
            <person name="Kurt Z."/>
            <person name="Jimenez-Gonzalez A."/>
            <person name="Astvaldsson A."/>
            <person name="Andersson J.O."/>
            <person name="Svard S.G."/>
        </authorList>
    </citation>
    <scope>NUCLEOTIDE SEQUENCE</scope>
    <source>
        <strain evidence="7">ATCC 50377</strain>
    </source>
</reference>